<evidence type="ECO:0000256" key="1">
    <source>
        <dbReference type="SAM" id="MobiDB-lite"/>
    </source>
</evidence>
<name>A0A833J347_9HYPH</name>
<accession>A0A833J347</accession>
<dbReference type="EMBL" id="WEKV01000014">
    <property type="protein sequence ID" value="KAB7783640.1"/>
    <property type="molecule type" value="Genomic_DNA"/>
</dbReference>
<sequence length="62" mass="6652">MVWSSIAKGQKSAAEGGNQQIIPFRIARPRASSPEPTAGRETGAPQSFEIALWQRRLGTVSA</sequence>
<reference evidence="2 3" key="1">
    <citation type="submission" date="2019-10" db="EMBL/GenBank/DDBJ databases">
        <title>Draft Genome Sequence of the Caffeine Degrading Methylotroph Methylorubrum populi PINKEL.</title>
        <authorList>
            <person name="Dawson S.C."/>
            <person name="Zhang X."/>
            <person name="Wright M.E."/>
            <person name="Sharma G."/>
            <person name="Langner J.T."/>
            <person name="Ditty J.L."/>
            <person name="Subuyuj G.A."/>
        </authorList>
    </citation>
    <scope>NUCLEOTIDE SEQUENCE [LARGE SCALE GENOMIC DNA]</scope>
    <source>
        <strain evidence="2 3">Pinkel</strain>
    </source>
</reference>
<protein>
    <submittedName>
        <fullName evidence="2">Uncharacterized protein</fullName>
    </submittedName>
</protein>
<proteinExistence type="predicted"/>
<gene>
    <name evidence="2" type="ORF">F8B43_3563</name>
</gene>
<dbReference type="AlphaFoldDB" id="A0A833J347"/>
<evidence type="ECO:0000313" key="3">
    <source>
        <dbReference type="Proteomes" id="UP000469949"/>
    </source>
</evidence>
<organism evidence="2 3">
    <name type="scientific">Methylorubrum populi</name>
    <dbReference type="NCBI Taxonomy" id="223967"/>
    <lineage>
        <taxon>Bacteria</taxon>
        <taxon>Pseudomonadati</taxon>
        <taxon>Pseudomonadota</taxon>
        <taxon>Alphaproteobacteria</taxon>
        <taxon>Hyphomicrobiales</taxon>
        <taxon>Methylobacteriaceae</taxon>
        <taxon>Methylorubrum</taxon>
    </lineage>
</organism>
<evidence type="ECO:0000313" key="2">
    <source>
        <dbReference type="EMBL" id="KAB7783640.1"/>
    </source>
</evidence>
<feature type="region of interest" description="Disordered" evidence="1">
    <location>
        <begin position="1"/>
        <end position="47"/>
    </location>
</feature>
<dbReference type="Proteomes" id="UP000469949">
    <property type="component" value="Unassembled WGS sequence"/>
</dbReference>
<comment type="caution">
    <text evidence="2">The sequence shown here is derived from an EMBL/GenBank/DDBJ whole genome shotgun (WGS) entry which is preliminary data.</text>
</comment>